<dbReference type="EMBL" id="CAJPDQ010000014">
    <property type="protein sequence ID" value="CAF9919284.1"/>
    <property type="molecule type" value="Genomic_DNA"/>
</dbReference>
<dbReference type="AlphaFoldDB" id="A0A8H3IMN6"/>
<organism evidence="3 4">
    <name type="scientific">Gomphillus americanus</name>
    <dbReference type="NCBI Taxonomy" id="1940652"/>
    <lineage>
        <taxon>Eukaryota</taxon>
        <taxon>Fungi</taxon>
        <taxon>Dikarya</taxon>
        <taxon>Ascomycota</taxon>
        <taxon>Pezizomycotina</taxon>
        <taxon>Lecanoromycetes</taxon>
        <taxon>OSLEUM clade</taxon>
        <taxon>Ostropomycetidae</taxon>
        <taxon>Ostropales</taxon>
        <taxon>Graphidaceae</taxon>
        <taxon>Gomphilloideae</taxon>
        <taxon>Gomphillus</taxon>
    </lineage>
</organism>
<feature type="transmembrane region" description="Helical" evidence="1">
    <location>
        <begin position="239"/>
        <end position="256"/>
    </location>
</feature>
<dbReference type="PANTHER" id="PTHR34502:SF3">
    <property type="entry name" value="DUF6594 DOMAIN-CONTAINING PROTEIN"/>
    <property type="match status" value="1"/>
</dbReference>
<accession>A0A8H3IMN6</accession>
<keyword evidence="1" id="KW-0472">Membrane</keyword>
<evidence type="ECO:0000259" key="2">
    <source>
        <dbReference type="Pfam" id="PF20237"/>
    </source>
</evidence>
<sequence>MGMTKIETYLAGYPRYTALISAYSPYFVFRRFSRLRARLLLSKQDELTVLEQKLDDIDKNEPRRLFLGKLRNANNQDRTDILSEVLKHLSEYGTYRLPVAYESNVTQDDLVQKTRQILSVETAQKRDISSLQNWLAANACITREESAYLEHEADLMSLGSVHDDAVHQLEIYVEDHLVPLFPSLSEKGYRRTSENEHVYIYSGSLIRNIARLLLLSIVTVLLMLPVILCSLISTASIRIVVVMLSTVSYLFILSGLTRSRTMALILAGATYVTILTVFVSGTNGA</sequence>
<gene>
    <name evidence="3" type="ORF">GOMPHAMPRED_001731</name>
</gene>
<evidence type="ECO:0000313" key="3">
    <source>
        <dbReference type="EMBL" id="CAF9919284.1"/>
    </source>
</evidence>
<feature type="transmembrane region" description="Helical" evidence="1">
    <location>
        <begin position="12"/>
        <end position="29"/>
    </location>
</feature>
<evidence type="ECO:0000256" key="1">
    <source>
        <dbReference type="SAM" id="Phobius"/>
    </source>
</evidence>
<keyword evidence="1" id="KW-0812">Transmembrane</keyword>
<keyword evidence="1" id="KW-1133">Transmembrane helix</keyword>
<evidence type="ECO:0000313" key="4">
    <source>
        <dbReference type="Proteomes" id="UP000664169"/>
    </source>
</evidence>
<protein>
    <recommendedName>
        <fullName evidence="2">DUF6594 domain-containing protein</fullName>
    </recommendedName>
</protein>
<proteinExistence type="predicted"/>
<comment type="caution">
    <text evidence="3">The sequence shown here is derived from an EMBL/GenBank/DDBJ whole genome shotgun (WGS) entry which is preliminary data.</text>
</comment>
<dbReference type="OrthoDB" id="5341582at2759"/>
<feature type="transmembrane region" description="Helical" evidence="1">
    <location>
        <begin position="263"/>
        <end position="281"/>
    </location>
</feature>
<name>A0A8H3IMN6_9LECA</name>
<dbReference type="Proteomes" id="UP000664169">
    <property type="component" value="Unassembled WGS sequence"/>
</dbReference>
<dbReference type="InterPro" id="IPR046529">
    <property type="entry name" value="DUF6594"/>
</dbReference>
<feature type="domain" description="DUF6594" evidence="2">
    <location>
        <begin position="13"/>
        <end position="275"/>
    </location>
</feature>
<keyword evidence="4" id="KW-1185">Reference proteome</keyword>
<feature type="transmembrane region" description="Helical" evidence="1">
    <location>
        <begin position="212"/>
        <end position="233"/>
    </location>
</feature>
<reference evidence="3" key="1">
    <citation type="submission" date="2021-03" db="EMBL/GenBank/DDBJ databases">
        <authorList>
            <person name="Tagirdzhanova G."/>
        </authorList>
    </citation>
    <scope>NUCLEOTIDE SEQUENCE</scope>
</reference>
<dbReference type="Pfam" id="PF20237">
    <property type="entry name" value="DUF6594"/>
    <property type="match status" value="1"/>
</dbReference>
<dbReference type="PANTHER" id="PTHR34502">
    <property type="entry name" value="DUF6594 DOMAIN-CONTAINING PROTEIN-RELATED"/>
    <property type="match status" value="1"/>
</dbReference>